<evidence type="ECO:0000256" key="2">
    <source>
        <dbReference type="ARBA" id="ARBA00022801"/>
    </source>
</evidence>
<keyword evidence="1" id="KW-0547">Nucleotide-binding</keyword>
<evidence type="ECO:0000259" key="4">
    <source>
        <dbReference type="SMART" id="SM00797"/>
    </source>
</evidence>
<accession>A0A0P7IDR1</accession>
<dbReference type="SUPFAM" id="SSF50891">
    <property type="entry name" value="Cyclophilin-like"/>
    <property type="match status" value="1"/>
</dbReference>
<dbReference type="Proteomes" id="UP000050471">
    <property type="component" value="Unassembled WGS sequence"/>
</dbReference>
<dbReference type="InterPro" id="IPR052708">
    <property type="entry name" value="PxpC"/>
</dbReference>
<dbReference type="InterPro" id="IPR003778">
    <property type="entry name" value="CT_A_B"/>
</dbReference>
<gene>
    <name evidence="5" type="ORF">AKJ29_07955</name>
</gene>
<sequence length="348" mass="36879">MGDAKLSVRFAGPFVSFQDGGRPGHMRFGVPRSGPMDQLSFNAANAALGNNLNSTGIEVSMGGLVLECLEGAITLAVTGGEFLCDHPRGKSLDWQVLSLFAGETLSLRAGPSGSWAYLAFSGDLQVSNWLGASATHSISNLGGGAIHTGHIISVQAAELREDRLGPIPRPDYTENQRVARVVMGPQDRFFPQVSLDAFTTESFALTTSFDRMGVRLSGPPLSFKDALSIPSEPVTRGSIQVAGDGTPTILLADHQTTGGYPKIATIISADLDHVAQLRAGDRLRFEQVTAQEAVKIVRKKASTAAKYLEKISISRGTLAQRLHCENLISGAVDARPDQAQPSGRGKGV</sequence>
<dbReference type="RefSeq" id="WP_055191645.1">
    <property type="nucleotide sequence ID" value="NZ_FPBS01000005.1"/>
</dbReference>
<dbReference type="InterPro" id="IPR029000">
    <property type="entry name" value="Cyclophilin-like_dom_sf"/>
</dbReference>
<evidence type="ECO:0000256" key="1">
    <source>
        <dbReference type="ARBA" id="ARBA00022741"/>
    </source>
</evidence>
<name>A0A0P7IDR1_9RHOB</name>
<dbReference type="STRING" id="154981.AKJ29_07955"/>
<keyword evidence="6" id="KW-1185">Reference proteome</keyword>
<dbReference type="GO" id="GO:0016787">
    <property type="term" value="F:hydrolase activity"/>
    <property type="evidence" value="ECO:0007669"/>
    <property type="project" value="UniProtKB-KW"/>
</dbReference>
<evidence type="ECO:0000313" key="5">
    <source>
        <dbReference type="EMBL" id="KPN62190.1"/>
    </source>
</evidence>
<dbReference type="AlphaFoldDB" id="A0A0P7IDR1"/>
<evidence type="ECO:0000256" key="3">
    <source>
        <dbReference type="ARBA" id="ARBA00022840"/>
    </source>
</evidence>
<protein>
    <submittedName>
        <fullName evidence="5">Allophanate hydrolase</fullName>
    </submittedName>
</protein>
<keyword evidence="3" id="KW-0067">ATP-binding</keyword>
<dbReference type="SMART" id="SM00797">
    <property type="entry name" value="AHS2"/>
    <property type="match status" value="1"/>
</dbReference>
<dbReference type="PANTHER" id="PTHR43309">
    <property type="entry name" value="5-OXOPROLINASE SUBUNIT C"/>
    <property type="match status" value="1"/>
</dbReference>
<feature type="domain" description="Carboxyltransferase" evidence="4">
    <location>
        <begin position="27"/>
        <end position="303"/>
    </location>
</feature>
<reference evidence="5 6" key="1">
    <citation type="submission" date="2015-09" db="EMBL/GenBank/DDBJ databases">
        <title>Draft genome sequence of Aliiroseovarius crassostreae CV919-312TSm, the causative agent of Roseovarius Oyster Disease (formerly Juvenile Oyster Disease).</title>
        <authorList>
            <person name="Kessner L."/>
            <person name="Spinard E."/>
            <person name="Nelson D."/>
        </authorList>
    </citation>
    <scope>NUCLEOTIDE SEQUENCE [LARGE SCALE GENOMIC DNA]</scope>
    <source>
        <strain evidence="5 6">CV919-312</strain>
    </source>
</reference>
<dbReference type="OrthoDB" id="9768696at2"/>
<proteinExistence type="predicted"/>
<dbReference type="GO" id="GO:0005524">
    <property type="term" value="F:ATP binding"/>
    <property type="evidence" value="ECO:0007669"/>
    <property type="project" value="UniProtKB-KW"/>
</dbReference>
<dbReference type="PANTHER" id="PTHR43309:SF5">
    <property type="entry name" value="5-OXOPROLINASE SUBUNIT C"/>
    <property type="match status" value="1"/>
</dbReference>
<comment type="caution">
    <text evidence="5">The sequence shown here is derived from an EMBL/GenBank/DDBJ whole genome shotgun (WGS) entry which is preliminary data.</text>
</comment>
<dbReference type="EMBL" id="LKBA01000019">
    <property type="protein sequence ID" value="KPN62190.1"/>
    <property type="molecule type" value="Genomic_DNA"/>
</dbReference>
<dbReference type="Pfam" id="PF02626">
    <property type="entry name" value="CT_A_B"/>
    <property type="match status" value="1"/>
</dbReference>
<organism evidence="5 6">
    <name type="scientific">Aliiroseovarius crassostreae</name>
    <dbReference type="NCBI Taxonomy" id="154981"/>
    <lineage>
        <taxon>Bacteria</taxon>
        <taxon>Pseudomonadati</taxon>
        <taxon>Pseudomonadota</taxon>
        <taxon>Alphaproteobacteria</taxon>
        <taxon>Rhodobacterales</taxon>
        <taxon>Paracoccaceae</taxon>
        <taxon>Aliiroseovarius</taxon>
    </lineage>
</organism>
<evidence type="ECO:0000313" key="6">
    <source>
        <dbReference type="Proteomes" id="UP000050471"/>
    </source>
</evidence>
<dbReference type="Gene3D" id="2.40.100.10">
    <property type="entry name" value="Cyclophilin-like"/>
    <property type="match status" value="1"/>
</dbReference>
<keyword evidence="2 5" id="KW-0378">Hydrolase</keyword>